<protein>
    <recommendedName>
        <fullName evidence="5">Transcription elongation factor 1 homolog</fullName>
    </recommendedName>
</protein>
<dbReference type="InParanoid" id="A2FQ96"/>
<evidence type="ECO:0000256" key="1">
    <source>
        <dbReference type="ARBA" id="ARBA00004123"/>
    </source>
</evidence>
<evidence type="ECO:0000256" key="6">
    <source>
        <dbReference type="SAM" id="MobiDB-lite"/>
    </source>
</evidence>
<keyword evidence="4 5" id="KW-0539">Nucleus</keyword>
<dbReference type="InterPro" id="IPR007808">
    <property type="entry name" value="Elf1"/>
</dbReference>
<keyword evidence="8" id="KW-1185">Reference proteome</keyword>
<keyword evidence="3 5" id="KW-0862">Zinc</keyword>
<dbReference type="AlphaFoldDB" id="A2FQ96"/>
<dbReference type="STRING" id="5722.A2FQ96"/>
<dbReference type="GO" id="GO:0000993">
    <property type="term" value="F:RNA polymerase II complex binding"/>
    <property type="evidence" value="ECO:0000318"/>
    <property type="project" value="GO_Central"/>
</dbReference>
<gene>
    <name evidence="7" type="ORF">TVAG_335930</name>
</gene>
<organism evidence="7 8">
    <name type="scientific">Trichomonas vaginalis (strain ATCC PRA-98 / G3)</name>
    <dbReference type="NCBI Taxonomy" id="412133"/>
    <lineage>
        <taxon>Eukaryota</taxon>
        <taxon>Metamonada</taxon>
        <taxon>Parabasalia</taxon>
        <taxon>Trichomonadida</taxon>
        <taxon>Trichomonadidae</taxon>
        <taxon>Trichomonas</taxon>
    </lineage>
</organism>
<comment type="subcellular location">
    <subcellularLocation>
        <location evidence="1 5">Nucleus</location>
    </subcellularLocation>
</comment>
<reference evidence="7" key="2">
    <citation type="journal article" date="2007" name="Science">
        <title>Draft genome sequence of the sexually transmitted pathogen Trichomonas vaginalis.</title>
        <authorList>
            <person name="Carlton J.M."/>
            <person name="Hirt R.P."/>
            <person name="Silva J.C."/>
            <person name="Delcher A.L."/>
            <person name="Schatz M."/>
            <person name="Zhao Q."/>
            <person name="Wortman J.R."/>
            <person name="Bidwell S.L."/>
            <person name="Alsmark U.C.M."/>
            <person name="Besteiro S."/>
            <person name="Sicheritz-Ponten T."/>
            <person name="Noel C.J."/>
            <person name="Dacks J.B."/>
            <person name="Foster P.G."/>
            <person name="Simillion C."/>
            <person name="Van de Peer Y."/>
            <person name="Miranda-Saavedra D."/>
            <person name="Barton G.J."/>
            <person name="Westrop G.D."/>
            <person name="Mueller S."/>
            <person name="Dessi D."/>
            <person name="Fiori P.L."/>
            <person name="Ren Q."/>
            <person name="Paulsen I."/>
            <person name="Zhang H."/>
            <person name="Bastida-Corcuera F.D."/>
            <person name="Simoes-Barbosa A."/>
            <person name="Brown M.T."/>
            <person name="Hayes R.D."/>
            <person name="Mukherjee M."/>
            <person name="Okumura C.Y."/>
            <person name="Schneider R."/>
            <person name="Smith A.J."/>
            <person name="Vanacova S."/>
            <person name="Villalvazo M."/>
            <person name="Haas B.J."/>
            <person name="Pertea M."/>
            <person name="Feldblyum T.V."/>
            <person name="Utterback T.R."/>
            <person name="Shu C.L."/>
            <person name="Osoegawa K."/>
            <person name="de Jong P.J."/>
            <person name="Hrdy I."/>
            <person name="Horvathova L."/>
            <person name="Zubacova Z."/>
            <person name="Dolezal P."/>
            <person name="Malik S.B."/>
            <person name="Logsdon J.M. Jr."/>
            <person name="Henze K."/>
            <person name="Gupta A."/>
            <person name="Wang C.C."/>
            <person name="Dunne R.L."/>
            <person name="Upcroft J.A."/>
            <person name="Upcroft P."/>
            <person name="White O."/>
            <person name="Salzberg S.L."/>
            <person name="Tang P."/>
            <person name="Chiu C.-H."/>
            <person name="Lee Y.-S."/>
            <person name="Embley T.M."/>
            <person name="Coombs G.H."/>
            <person name="Mottram J.C."/>
            <person name="Tachezy J."/>
            <person name="Fraser-Liggett C.M."/>
            <person name="Johnson P.J."/>
        </authorList>
    </citation>
    <scope>NUCLEOTIDE SEQUENCE [LARGE SCALE GENOMIC DNA]</scope>
    <source>
        <strain evidence="7">G3</strain>
    </source>
</reference>
<evidence type="ECO:0000256" key="3">
    <source>
        <dbReference type="ARBA" id="ARBA00022833"/>
    </source>
</evidence>
<keyword evidence="5" id="KW-0479">Metal-binding</keyword>
<comment type="function">
    <text evidence="5">Transcription elongation factor implicated in the maintenance of proper chromatin structure in actively transcribed regions.</text>
</comment>
<evidence type="ECO:0000313" key="8">
    <source>
        <dbReference type="Proteomes" id="UP000001542"/>
    </source>
</evidence>
<dbReference type="OrthoDB" id="445983at2759"/>
<feature type="region of interest" description="Disordered" evidence="6">
    <location>
        <begin position="80"/>
        <end position="147"/>
    </location>
</feature>
<evidence type="ECO:0000256" key="4">
    <source>
        <dbReference type="ARBA" id="ARBA00023242"/>
    </source>
</evidence>
<sequence length="147" mass="17120">MGKRKKSTPKVQKKFYRLPKNFHCPYCNCEDSVHVTMDLKNLRADIHCVKCKEGVPNAKITKISEPIDVYDDWVDQIREQNKNFNPDKEEQMTEIYEDEEPIYEPSRLQSNATRSNEDKHSGDENEIENTSDDESLSDDTDSLSETD</sequence>
<evidence type="ECO:0000256" key="5">
    <source>
        <dbReference type="RuleBase" id="RU364033"/>
    </source>
</evidence>
<dbReference type="PANTHER" id="PTHR20934">
    <property type="entry name" value="TRANSCRIPTION ELONGATION FACTOR 1 HOMOLOG"/>
    <property type="match status" value="1"/>
</dbReference>
<dbReference type="GO" id="GO:0006368">
    <property type="term" value="P:transcription elongation by RNA polymerase II"/>
    <property type="evidence" value="ECO:0000318"/>
    <property type="project" value="GO_Central"/>
</dbReference>
<dbReference type="KEGG" id="tva:4750646"/>
<dbReference type="VEuPathDB" id="TrichDB:TVAG_335930"/>
<dbReference type="Gene3D" id="2.20.25.190">
    <property type="match status" value="1"/>
</dbReference>
<dbReference type="PANTHER" id="PTHR20934:SF0">
    <property type="entry name" value="TRANSCRIPTION ELONGATION FACTOR 1 HOMOLOG"/>
    <property type="match status" value="1"/>
</dbReference>
<evidence type="ECO:0000313" key="7">
    <source>
        <dbReference type="EMBL" id="EAX92931.1"/>
    </source>
</evidence>
<comment type="similarity">
    <text evidence="2 5">Belongs to the ELOF1 family.</text>
</comment>
<dbReference type="Proteomes" id="UP000001542">
    <property type="component" value="Unassembled WGS sequence"/>
</dbReference>
<dbReference type="SMR" id="A2FQ96"/>
<dbReference type="VEuPathDB" id="TrichDB:TVAGG3_0713800"/>
<accession>A2FQ96</accession>
<feature type="compositionally biased region" description="Acidic residues" evidence="6">
    <location>
        <begin position="124"/>
        <end position="147"/>
    </location>
</feature>
<dbReference type="GO" id="GO:0008270">
    <property type="term" value="F:zinc ion binding"/>
    <property type="evidence" value="ECO:0007669"/>
    <property type="project" value="UniProtKB-KW"/>
</dbReference>
<reference evidence="7" key="1">
    <citation type="submission" date="2006-10" db="EMBL/GenBank/DDBJ databases">
        <authorList>
            <person name="Amadeo P."/>
            <person name="Zhao Q."/>
            <person name="Wortman J."/>
            <person name="Fraser-Liggett C."/>
            <person name="Carlton J."/>
        </authorList>
    </citation>
    <scope>NUCLEOTIDE SEQUENCE</scope>
    <source>
        <strain evidence="7">G3</strain>
    </source>
</reference>
<evidence type="ECO:0000256" key="2">
    <source>
        <dbReference type="ARBA" id="ARBA00009730"/>
    </source>
</evidence>
<dbReference type="eggNOG" id="KOG3214">
    <property type="taxonomic scope" value="Eukaryota"/>
</dbReference>
<keyword evidence="5" id="KW-0804">Transcription</keyword>
<keyword evidence="5" id="KW-0863">Zinc-finger</keyword>
<name>A2FQ96_TRIV3</name>
<dbReference type="Pfam" id="PF05129">
    <property type="entry name" value="Zn_ribbon_Elf1"/>
    <property type="match status" value="1"/>
</dbReference>
<feature type="compositionally biased region" description="Basic and acidic residues" evidence="6">
    <location>
        <begin position="80"/>
        <end position="91"/>
    </location>
</feature>
<dbReference type="GO" id="GO:0008023">
    <property type="term" value="C:transcription elongation factor complex"/>
    <property type="evidence" value="ECO:0000318"/>
    <property type="project" value="GO_Central"/>
</dbReference>
<dbReference type="RefSeq" id="XP_001305861.1">
    <property type="nucleotide sequence ID" value="XM_001305860.1"/>
</dbReference>
<proteinExistence type="inferred from homology"/>
<dbReference type="EMBL" id="DS113940">
    <property type="protein sequence ID" value="EAX92931.1"/>
    <property type="molecule type" value="Genomic_DNA"/>
</dbReference>
<dbReference type="SUPFAM" id="SSF57783">
    <property type="entry name" value="Zinc beta-ribbon"/>
    <property type="match status" value="1"/>
</dbReference>
<dbReference type="InterPro" id="IPR038567">
    <property type="entry name" value="T_Elf1_sf"/>
</dbReference>
<dbReference type="FunCoup" id="A2FQ96">
    <property type="interactions" value="229"/>
</dbReference>
<dbReference type="OMA" id="FCYICEE"/>
<keyword evidence="5" id="KW-0805">Transcription regulation</keyword>